<proteinExistence type="predicted"/>
<dbReference type="PROSITE" id="PS51502">
    <property type="entry name" value="S_R_A_B_BARREL"/>
    <property type="match status" value="1"/>
</dbReference>
<dbReference type="SMART" id="SM00886">
    <property type="entry name" value="Dabb"/>
    <property type="match status" value="1"/>
</dbReference>
<accession>A0A846XTH0</accession>
<dbReference type="Gene3D" id="3.30.70.100">
    <property type="match status" value="1"/>
</dbReference>
<protein>
    <submittedName>
        <fullName evidence="3">Dabb family protein</fullName>
    </submittedName>
</protein>
<name>A0A846XTH0_9NOCA</name>
<feature type="domain" description="Stress-response A/B barrel" evidence="2">
    <location>
        <begin position="2"/>
        <end position="91"/>
    </location>
</feature>
<dbReference type="SUPFAM" id="SSF54909">
    <property type="entry name" value="Dimeric alpha+beta barrel"/>
    <property type="match status" value="1"/>
</dbReference>
<dbReference type="InterPro" id="IPR013097">
    <property type="entry name" value="Dabb"/>
</dbReference>
<dbReference type="EMBL" id="JAAXOO010000007">
    <property type="protein sequence ID" value="NKY36854.1"/>
    <property type="molecule type" value="Genomic_DNA"/>
</dbReference>
<evidence type="ECO:0000256" key="1">
    <source>
        <dbReference type="SAM" id="MobiDB-lite"/>
    </source>
</evidence>
<comment type="caution">
    <text evidence="3">The sequence shown here is derived from an EMBL/GenBank/DDBJ whole genome shotgun (WGS) entry which is preliminary data.</text>
</comment>
<dbReference type="AlphaFoldDB" id="A0A846XTH0"/>
<evidence type="ECO:0000313" key="3">
    <source>
        <dbReference type="EMBL" id="NKY36854.1"/>
    </source>
</evidence>
<dbReference type="Proteomes" id="UP000565715">
    <property type="component" value="Unassembled WGS sequence"/>
</dbReference>
<dbReference type="RefSeq" id="WP_068039439.1">
    <property type="nucleotide sequence ID" value="NZ_JAAXOO010000007.1"/>
</dbReference>
<evidence type="ECO:0000259" key="2">
    <source>
        <dbReference type="PROSITE" id="PS51502"/>
    </source>
</evidence>
<reference evidence="3 4" key="1">
    <citation type="submission" date="2020-04" db="EMBL/GenBank/DDBJ databases">
        <title>MicrobeNet Type strains.</title>
        <authorList>
            <person name="Nicholson A.C."/>
        </authorList>
    </citation>
    <scope>NUCLEOTIDE SEQUENCE [LARGE SCALE GENOMIC DNA]</scope>
    <source>
        <strain evidence="3 4">DSM 45078</strain>
    </source>
</reference>
<gene>
    <name evidence="3" type="ORF">HGA13_27850</name>
</gene>
<feature type="region of interest" description="Disordered" evidence="1">
    <location>
        <begin position="128"/>
        <end position="147"/>
    </location>
</feature>
<sequence>MIYHCIRFTLKPDVSEEDKVSGLARMGEHINAIPAIKSRVVGPDFGGEFDYGAVSVLEDLEAYEEYMNHPAHLEMDRIGLPLVDKFVSFDITDDPDPAVGDKIAEIHRRRFDGMPDIAELVSGLAEYTGSAAPGKHGTRPSPGSVEK</sequence>
<keyword evidence="4" id="KW-1185">Reference proteome</keyword>
<organism evidence="3 4">
    <name type="scientific">Nocardia speluncae</name>
    <dbReference type="NCBI Taxonomy" id="419477"/>
    <lineage>
        <taxon>Bacteria</taxon>
        <taxon>Bacillati</taxon>
        <taxon>Actinomycetota</taxon>
        <taxon>Actinomycetes</taxon>
        <taxon>Mycobacteriales</taxon>
        <taxon>Nocardiaceae</taxon>
        <taxon>Nocardia</taxon>
    </lineage>
</organism>
<evidence type="ECO:0000313" key="4">
    <source>
        <dbReference type="Proteomes" id="UP000565715"/>
    </source>
</evidence>
<dbReference type="Pfam" id="PF07876">
    <property type="entry name" value="Dabb"/>
    <property type="match status" value="1"/>
</dbReference>
<dbReference type="InterPro" id="IPR011008">
    <property type="entry name" value="Dimeric_a/b-barrel"/>
</dbReference>